<dbReference type="AlphaFoldDB" id="A0A7Y0HX22"/>
<dbReference type="PROSITE" id="PS51257">
    <property type="entry name" value="PROKAR_LIPOPROTEIN"/>
    <property type="match status" value="1"/>
</dbReference>
<evidence type="ECO:0000313" key="3">
    <source>
        <dbReference type="Proteomes" id="UP000543419"/>
    </source>
</evidence>
<organism evidence="2 3">
    <name type="scientific">Bifidobacterium olomucense</name>
    <dbReference type="NCBI Taxonomy" id="2675324"/>
    <lineage>
        <taxon>Bacteria</taxon>
        <taxon>Bacillati</taxon>
        <taxon>Actinomycetota</taxon>
        <taxon>Actinomycetes</taxon>
        <taxon>Bifidobacteriales</taxon>
        <taxon>Bifidobacteriaceae</taxon>
        <taxon>Bifidobacterium</taxon>
    </lineage>
</organism>
<dbReference type="EMBL" id="JAAIIG010000002">
    <property type="protein sequence ID" value="NMM97504.1"/>
    <property type="molecule type" value="Genomic_DNA"/>
</dbReference>
<evidence type="ECO:0000313" key="2">
    <source>
        <dbReference type="EMBL" id="NMM97504.1"/>
    </source>
</evidence>
<protein>
    <submittedName>
        <fullName evidence="2">30S ribosomal protein S14</fullName>
    </submittedName>
</protein>
<gene>
    <name evidence="2" type="ORF">G1C97_0453</name>
</gene>
<keyword evidence="2" id="KW-0689">Ribosomal protein</keyword>
<comment type="caution">
    <text evidence="2">The sequence shown here is derived from an EMBL/GenBank/DDBJ whole genome shotgun (WGS) entry which is preliminary data.</text>
</comment>
<reference evidence="2 3" key="1">
    <citation type="submission" date="2020-02" db="EMBL/GenBank/DDBJ databases">
        <title>Characterization of phylogenetic diversity of novel bifidobacterial species isolated in Czech ZOOs.</title>
        <authorList>
            <person name="Lugli G.A."/>
            <person name="Vera N.B."/>
            <person name="Ventura M."/>
        </authorList>
    </citation>
    <scope>NUCLEOTIDE SEQUENCE [LARGE SCALE GENOMIC DNA]</scope>
    <source>
        <strain evidence="2 3">DSM 109959</strain>
    </source>
</reference>
<keyword evidence="1" id="KW-0732">Signal</keyword>
<dbReference type="Proteomes" id="UP000543419">
    <property type="component" value="Unassembled WGS sequence"/>
</dbReference>
<sequence>MKPWIRCRIVVLTAAMLLLSGCGAASNGGASGNGGMLTWQQANEEYKATVEDFPFALMNGDQFPANMPKAQTASSLYAKGNGEGQAYSYWQCSVERNILENSQTDTETARKSLKQLRRLLDTDWFKNYYEDKDGIVENDVIGKSELGDYSTMRDFYNTDCAWYRQENGLAQ</sequence>
<name>A0A7Y0HX22_9BIFI</name>
<proteinExistence type="predicted"/>
<dbReference type="GO" id="GO:0005840">
    <property type="term" value="C:ribosome"/>
    <property type="evidence" value="ECO:0007669"/>
    <property type="project" value="UniProtKB-KW"/>
</dbReference>
<keyword evidence="2" id="KW-0687">Ribonucleoprotein</keyword>
<feature type="chain" id="PRO_5030748873" evidence="1">
    <location>
        <begin position="25"/>
        <end position="171"/>
    </location>
</feature>
<evidence type="ECO:0000256" key="1">
    <source>
        <dbReference type="SAM" id="SignalP"/>
    </source>
</evidence>
<keyword evidence="3" id="KW-1185">Reference proteome</keyword>
<feature type="signal peptide" evidence="1">
    <location>
        <begin position="1"/>
        <end position="24"/>
    </location>
</feature>
<accession>A0A7Y0HX22</accession>